<protein>
    <recommendedName>
        <fullName evidence="7">Asparagine--tRNA ligase</fullName>
        <ecNumber evidence="7">6.1.1.22</ecNumber>
    </recommendedName>
    <alternativeName>
        <fullName evidence="7">Asparaginyl-tRNA synthetase</fullName>
        <shortName evidence="7">AsnRS</shortName>
    </alternativeName>
</protein>
<dbReference type="NCBIfam" id="TIGR00457">
    <property type="entry name" value="asnS"/>
    <property type="match status" value="1"/>
</dbReference>
<comment type="subcellular location">
    <subcellularLocation>
        <location evidence="7">Cytoplasm</location>
    </subcellularLocation>
</comment>
<dbReference type="CDD" id="cd04318">
    <property type="entry name" value="EcAsnRS_like_N"/>
    <property type="match status" value="1"/>
</dbReference>
<keyword evidence="3 7" id="KW-0547">Nucleotide-binding</keyword>
<dbReference type="PANTHER" id="PTHR22594">
    <property type="entry name" value="ASPARTYL/LYSYL-TRNA SYNTHETASE"/>
    <property type="match status" value="1"/>
</dbReference>
<comment type="subunit">
    <text evidence="7">Homodimer.</text>
</comment>
<dbReference type="SUPFAM" id="SSF55681">
    <property type="entry name" value="Class II aaRS and biotin synthetases"/>
    <property type="match status" value="1"/>
</dbReference>
<dbReference type="CDD" id="cd00776">
    <property type="entry name" value="AsxRS_core"/>
    <property type="match status" value="1"/>
</dbReference>
<dbReference type="Gene3D" id="2.40.50.140">
    <property type="entry name" value="Nucleic acid-binding proteins"/>
    <property type="match status" value="1"/>
</dbReference>
<sequence length="452" mass="51304">MKQEQKRISDIFSMSPEGQSITVYGWVRSVRESKQVAFIELNDGSCFDSLQVVVDRAVISQLPQGLRTGASLRAAGILAESPGGKQPIELQAKEIILIGESPEDYPLQKKRHSFEFLRQIAHLRPRTNTFGAVMRVRNTLAQEIHSFFNERGFMYVHSPIITTSDAEGAGAMFRVSAEAEGAENPEFFGKPAYLTVSGQLEAEIYAQAFGRVYTFGPTFRAENSNTTRHLSEFWMVEPEMAFCELEGDMQLAEDFIKALLRAALDKNHRDMAFFDQWISRGIIEQLEKVANASFEHITYTEAISKLENAGKKFEYEPHWGMDIQTEHERYLAEELVGGPVIVTDYPRDIKAFYMKQNPDGKTVRAMDVLVPRLGEIIGGSQREDDYDKLLARIKELGMDADNYWWYLELRKYGSTPHAGFGLGFDRMVQYVTGMQNIRDVIPFPRTPGNADF</sequence>
<evidence type="ECO:0000256" key="4">
    <source>
        <dbReference type="ARBA" id="ARBA00022840"/>
    </source>
</evidence>
<keyword evidence="6 7" id="KW-0030">Aminoacyl-tRNA synthetase</keyword>
<gene>
    <name evidence="7 9" type="primary">asnS</name>
    <name evidence="9" type="ORF">WKV44_03685</name>
</gene>
<dbReference type="HAMAP" id="MF_00534">
    <property type="entry name" value="Asn_tRNA_synth"/>
    <property type="match status" value="1"/>
</dbReference>
<dbReference type="GO" id="GO:0004816">
    <property type="term" value="F:asparagine-tRNA ligase activity"/>
    <property type="evidence" value="ECO:0007669"/>
    <property type="project" value="UniProtKB-EC"/>
</dbReference>
<evidence type="ECO:0000259" key="8">
    <source>
        <dbReference type="PROSITE" id="PS50862"/>
    </source>
</evidence>
<keyword evidence="7" id="KW-0963">Cytoplasm</keyword>
<dbReference type="Pfam" id="PF00152">
    <property type="entry name" value="tRNA-synt_2"/>
    <property type="match status" value="1"/>
</dbReference>
<dbReference type="InterPro" id="IPR002312">
    <property type="entry name" value="Asp/Asn-tRNA-synth_IIb"/>
</dbReference>
<evidence type="ECO:0000313" key="9">
    <source>
        <dbReference type="EMBL" id="MEM5947639.1"/>
    </source>
</evidence>
<dbReference type="PRINTS" id="PR01042">
    <property type="entry name" value="TRNASYNTHASP"/>
</dbReference>
<keyword evidence="2 7" id="KW-0436">Ligase</keyword>
<evidence type="ECO:0000256" key="1">
    <source>
        <dbReference type="ARBA" id="ARBA00008226"/>
    </source>
</evidence>
<dbReference type="PANTHER" id="PTHR22594:SF34">
    <property type="entry name" value="ASPARAGINE--TRNA LIGASE, MITOCHONDRIAL-RELATED"/>
    <property type="match status" value="1"/>
</dbReference>
<comment type="similarity">
    <text evidence="1 7">Belongs to the class-II aminoacyl-tRNA synthetase family.</text>
</comment>
<comment type="catalytic activity">
    <reaction evidence="7">
        <text>tRNA(Asn) + L-asparagine + ATP = L-asparaginyl-tRNA(Asn) + AMP + diphosphate + H(+)</text>
        <dbReference type="Rhea" id="RHEA:11180"/>
        <dbReference type="Rhea" id="RHEA-COMP:9659"/>
        <dbReference type="Rhea" id="RHEA-COMP:9674"/>
        <dbReference type="ChEBI" id="CHEBI:15378"/>
        <dbReference type="ChEBI" id="CHEBI:30616"/>
        <dbReference type="ChEBI" id="CHEBI:33019"/>
        <dbReference type="ChEBI" id="CHEBI:58048"/>
        <dbReference type="ChEBI" id="CHEBI:78442"/>
        <dbReference type="ChEBI" id="CHEBI:78515"/>
        <dbReference type="ChEBI" id="CHEBI:456215"/>
        <dbReference type="EC" id="6.1.1.22"/>
    </reaction>
</comment>
<comment type="caution">
    <text evidence="9">The sequence shown here is derived from an EMBL/GenBank/DDBJ whole genome shotgun (WGS) entry which is preliminary data.</text>
</comment>
<dbReference type="InterPro" id="IPR012340">
    <property type="entry name" value="NA-bd_OB-fold"/>
</dbReference>
<evidence type="ECO:0000256" key="3">
    <source>
        <dbReference type="ARBA" id="ARBA00022741"/>
    </source>
</evidence>
<dbReference type="RefSeq" id="WP_420069082.1">
    <property type="nucleotide sequence ID" value="NZ_JBCHKQ010000001.1"/>
</dbReference>
<dbReference type="SUPFAM" id="SSF50249">
    <property type="entry name" value="Nucleic acid-binding proteins"/>
    <property type="match status" value="1"/>
</dbReference>
<feature type="domain" description="Aminoacyl-transfer RNA synthetases class-II family profile" evidence="8">
    <location>
        <begin position="134"/>
        <end position="442"/>
    </location>
</feature>
<evidence type="ECO:0000256" key="7">
    <source>
        <dbReference type="HAMAP-Rule" id="MF_00534"/>
    </source>
</evidence>
<dbReference type="InterPro" id="IPR006195">
    <property type="entry name" value="aa-tRNA-synth_II"/>
</dbReference>
<organism evidence="9 10">
    <name type="scientific">Rarispira pelagica</name>
    <dbReference type="NCBI Taxonomy" id="3141764"/>
    <lineage>
        <taxon>Bacteria</taxon>
        <taxon>Pseudomonadati</taxon>
        <taxon>Spirochaetota</taxon>
        <taxon>Spirochaetia</taxon>
        <taxon>Winmispirales</taxon>
        <taxon>Winmispiraceae</taxon>
        <taxon>Rarispira</taxon>
    </lineage>
</organism>
<accession>A0ABU9UAW4</accession>
<keyword evidence="4 7" id="KW-0067">ATP-binding</keyword>
<dbReference type="Pfam" id="PF01336">
    <property type="entry name" value="tRNA_anti-codon"/>
    <property type="match status" value="1"/>
</dbReference>
<evidence type="ECO:0000256" key="6">
    <source>
        <dbReference type="ARBA" id="ARBA00023146"/>
    </source>
</evidence>
<dbReference type="Proteomes" id="UP001466331">
    <property type="component" value="Unassembled WGS sequence"/>
</dbReference>
<dbReference type="InterPro" id="IPR004522">
    <property type="entry name" value="Asn-tRNA-ligase"/>
</dbReference>
<dbReference type="PROSITE" id="PS50862">
    <property type="entry name" value="AA_TRNA_LIGASE_II"/>
    <property type="match status" value="1"/>
</dbReference>
<evidence type="ECO:0000256" key="2">
    <source>
        <dbReference type="ARBA" id="ARBA00022598"/>
    </source>
</evidence>
<keyword evidence="5 7" id="KW-0648">Protein biosynthesis</keyword>
<dbReference type="NCBIfam" id="NF003037">
    <property type="entry name" value="PRK03932.1"/>
    <property type="match status" value="1"/>
</dbReference>
<proteinExistence type="inferred from homology"/>
<reference evidence="9 10" key="1">
    <citation type="submission" date="2024-03" db="EMBL/GenBank/DDBJ databases">
        <title>Ignisphaera cupida sp. nov., a hyperthermophilic hydrolytic archaeon from a hot spring of Kamchatka, and proposal of Ignisphaeraceae fam. nov.</title>
        <authorList>
            <person name="Podosokorskaya O.A."/>
            <person name="Elcheninov A.G."/>
            <person name="Maltseva A.I."/>
            <person name="Zayulina K.S."/>
            <person name="Novikov A."/>
            <person name="Merkel A.Y."/>
        </authorList>
    </citation>
    <scope>NUCLEOTIDE SEQUENCE [LARGE SCALE GENOMIC DNA]</scope>
    <source>
        <strain evidence="9 10">38H-sp</strain>
    </source>
</reference>
<dbReference type="EMBL" id="JBCHKQ010000001">
    <property type="protein sequence ID" value="MEM5947639.1"/>
    <property type="molecule type" value="Genomic_DNA"/>
</dbReference>
<evidence type="ECO:0000256" key="5">
    <source>
        <dbReference type="ARBA" id="ARBA00022917"/>
    </source>
</evidence>
<evidence type="ECO:0000313" key="10">
    <source>
        <dbReference type="Proteomes" id="UP001466331"/>
    </source>
</evidence>
<dbReference type="InterPro" id="IPR004365">
    <property type="entry name" value="NA-bd_OB_tRNA"/>
</dbReference>
<keyword evidence="10" id="KW-1185">Reference proteome</keyword>
<dbReference type="InterPro" id="IPR045864">
    <property type="entry name" value="aa-tRNA-synth_II/BPL/LPL"/>
</dbReference>
<dbReference type="Gene3D" id="3.30.930.10">
    <property type="entry name" value="Bira Bifunctional Protein, Domain 2"/>
    <property type="match status" value="1"/>
</dbReference>
<name>A0ABU9UAW4_9SPIR</name>
<dbReference type="EC" id="6.1.1.22" evidence="7"/>
<dbReference type="InterPro" id="IPR004364">
    <property type="entry name" value="Aa-tRNA-synt_II"/>
</dbReference>